<keyword evidence="6 8" id="KW-1133">Transmembrane helix</keyword>
<evidence type="ECO:0000256" key="6">
    <source>
        <dbReference type="ARBA" id="ARBA00022989"/>
    </source>
</evidence>
<feature type="transmembrane region" description="Helical" evidence="8">
    <location>
        <begin position="264"/>
        <end position="289"/>
    </location>
</feature>
<keyword evidence="1" id="KW-1003">Cell membrane</keyword>
<dbReference type="EMBL" id="LCLS01000008">
    <property type="protein sequence ID" value="KKU21966.1"/>
    <property type="molecule type" value="Genomic_DNA"/>
</dbReference>
<dbReference type="Gene3D" id="3.90.550.10">
    <property type="entry name" value="Spore Coat Polysaccharide Biosynthesis Protein SpsA, Chain A"/>
    <property type="match status" value="1"/>
</dbReference>
<dbReference type="InterPro" id="IPR001173">
    <property type="entry name" value="Glyco_trans_2-like"/>
</dbReference>
<evidence type="ECO:0000256" key="4">
    <source>
        <dbReference type="ARBA" id="ARBA00022692"/>
    </source>
</evidence>
<evidence type="ECO:0000256" key="7">
    <source>
        <dbReference type="ARBA" id="ARBA00023136"/>
    </source>
</evidence>
<sequence length="313" mass="36056">MKAVAYSIIVPVYNEQENIEPLTHQLTEVLTKTGKTYEIIFIDDGSTDNSFAILQKLHRRYQTVKVIRFRRNFSKTPALMAGFNWARGKVIVTMDGDLQNDPKDLPRFFAKIKEGYDLVIGWRRQRDDPISKTIPTIIYNILTRWVSKTHLHDSNCGFKAFRSEVLRDIDLYGEMHRYIPAFLGAQGYKIAEIKVIHHKRRFGKSKYGFFRMLWGVSDLLYVQFWLDYSTKPIHFLGSIGLIQYGLAGLIIIEQIIKAVIDRALTLGPLLMLAVLFTVTGTLCILFGFLAEIQIRTFFTGSKTKTYSVKQTLL</sequence>
<dbReference type="InterPro" id="IPR029044">
    <property type="entry name" value="Nucleotide-diphossugar_trans"/>
</dbReference>
<comment type="caution">
    <text evidence="10">The sequence shown here is derived from an EMBL/GenBank/DDBJ whole genome shotgun (WGS) entry which is preliminary data.</text>
</comment>
<dbReference type="AlphaFoldDB" id="A0A0G1NNE1"/>
<dbReference type="SUPFAM" id="SSF53448">
    <property type="entry name" value="Nucleotide-diphospho-sugar transferases"/>
    <property type="match status" value="1"/>
</dbReference>
<evidence type="ECO:0000256" key="1">
    <source>
        <dbReference type="ARBA" id="ARBA00022475"/>
    </source>
</evidence>
<organism evidence="10 11">
    <name type="scientific">Candidatus Nomurabacteria bacterium GW2011_GWA1_46_11</name>
    <dbReference type="NCBI Taxonomy" id="1618732"/>
    <lineage>
        <taxon>Bacteria</taxon>
        <taxon>Candidatus Nomuraibacteriota</taxon>
    </lineage>
</organism>
<dbReference type="PANTHER" id="PTHR48090:SF3">
    <property type="entry name" value="UNDECAPRENYL-PHOSPHATE 4-DEOXY-4-FORMAMIDO-L-ARABINOSE TRANSFERASE"/>
    <property type="match status" value="1"/>
</dbReference>
<evidence type="ECO:0000256" key="3">
    <source>
        <dbReference type="ARBA" id="ARBA00022679"/>
    </source>
</evidence>
<dbReference type="GO" id="GO:0009103">
    <property type="term" value="P:lipopolysaccharide biosynthetic process"/>
    <property type="evidence" value="ECO:0007669"/>
    <property type="project" value="UniProtKB-KW"/>
</dbReference>
<dbReference type="InterPro" id="IPR050256">
    <property type="entry name" value="Glycosyltransferase_2"/>
</dbReference>
<evidence type="ECO:0000256" key="5">
    <source>
        <dbReference type="ARBA" id="ARBA00022985"/>
    </source>
</evidence>
<evidence type="ECO:0000313" key="11">
    <source>
        <dbReference type="Proteomes" id="UP000034107"/>
    </source>
</evidence>
<feature type="domain" description="Glycosyltransferase 2-like" evidence="9">
    <location>
        <begin position="7"/>
        <end position="169"/>
    </location>
</feature>
<dbReference type="Proteomes" id="UP000034107">
    <property type="component" value="Unassembled WGS sequence"/>
</dbReference>
<dbReference type="PANTHER" id="PTHR48090">
    <property type="entry name" value="UNDECAPRENYL-PHOSPHATE 4-DEOXY-4-FORMAMIDO-L-ARABINOSE TRANSFERASE-RELATED"/>
    <property type="match status" value="1"/>
</dbReference>
<reference evidence="10 11" key="1">
    <citation type="journal article" date="2015" name="Nature">
        <title>rRNA introns, odd ribosomes, and small enigmatic genomes across a large radiation of phyla.</title>
        <authorList>
            <person name="Brown C.T."/>
            <person name="Hug L.A."/>
            <person name="Thomas B.C."/>
            <person name="Sharon I."/>
            <person name="Castelle C.J."/>
            <person name="Singh A."/>
            <person name="Wilkins M.J."/>
            <person name="Williams K.H."/>
            <person name="Banfield J.F."/>
        </authorList>
    </citation>
    <scope>NUCLEOTIDE SEQUENCE [LARGE SCALE GENOMIC DNA]</scope>
</reference>
<evidence type="ECO:0000259" key="9">
    <source>
        <dbReference type="Pfam" id="PF00535"/>
    </source>
</evidence>
<dbReference type="Pfam" id="PF00535">
    <property type="entry name" value="Glycos_transf_2"/>
    <property type="match status" value="1"/>
</dbReference>
<dbReference type="GO" id="GO:0005886">
    <property type="term" value="C:plasma membrane"/>
    <property type="evidence" value="ECO:0007669"/>
    <property type="project" value="TreeGrafter"/>
</dbReference>
<evidence type="ECO:0000313" key="10">
    <source>
        <dbReference type="EMBL" id="KKU21966.1"/>
    </source>
</evidence>
<accession>A0A0G1NNE1</accession>
<keyword evidence="7 8" id="KW-0472">Membrane</keyword>
<keyword evidence="4 8" id="KW-0812">Transmembrane</keyword>
<keyword evidence="3 10" id="KW-0808">Transferase</keyword>
<dbReference type="GO" id="GO:0099621">
    <property type="term" value="F:undecaprenyl-phosphate 4-deoxy-4-formamido-L-arabinose transferase activity"/>
    <property type="evidence" value="ECO:0007669"/>
    <property type="project" value="TreeGrafter"/>
</dbReference>
<feature type="transmembrane region" description="Helical" evidence="8">
    <location>
        <begin position="208"/>
        <end position="226"/>
    </location>
</feature>
<feature type="transmembrane region" description="Helical" evidence="8">
    <location>
        <begin position="232"/>
        <end position="252"/>
    </location>
</feature>
<protein>
    <submittedName>
        <fullName evidence="10">Glycosyl transferase family 2</fullName>
    </submittedName>
</protein>
<gene>
    <name evidence="10" type="ORF">UX31_C0008G0008</name>
</gene>
<keyword evidence="5" id="KW-0448">Lipopolysaccharide biosynthesis</keyword>
<name>A0A0G1NNE1_9BACT</name>
<proteinExistence type="predicted"/>
<keyword evidence="2" id="KW-0328">Glycosyltransferase</keyword>
<dbReference type="CDD" id="cd04187">
    <property type="entry name" value="DPM1_like_bac"/>
    <property type="match status" value="1"/>
</dbReference>
<evidence type="ECO:0000256" key="8">
    <source>
        <dbReference type="SAM" id="Phobius"/>
    </source>
</evidence>
<evidence type="ECO:0000256" key="2">
    <source>
        <dbReference type="ARBA" id="ARBA00022676"/>
    </source>
</evidence>